<dbReference type="PROSITE" id="PS51257">
    <property type="entry name" value="PROKAR_LIPOPROTEIN"/>
    <property type="match status" value="1"/>
</dbReference>
<dbReference type="EMBL" id="JAXCGZ010013374">
    <property type="protein sequence ID" value="KAK7072673.1"/>
    <property type="molecule type" value="Genomic_DNA"/>
</dbReference>
<evidence type="ECO:0000256" key="1">
    <source>
        <dbReference type="SAM" id="SignalP"/>
    </source>
</evidence>
<feature type="signal peptide" evidence="1">
    <location>
        <begin position="1"/>
        <end position="20"/>
    </location>
</feature>
<proteinExistence type="predicted"/>
<dbReference type="AlphaFoldDB" id="A0AAN8X1R6"/>
<comment type="caution">
    <text evidence="2">The sequence shown here is derived from an EMBL/GenBank/DDBJ whole genome shotgun (WGS) entry which is preliminary data.</text>
</comment>
<keyword evidence="3" id="KW-1185">Reference proteome</keyword>
<evidence type="ECO:0000313" key="3">
    <source>
        <dbReference type="Proteomes" id="UP001381693"/>
    </source>
</evidence>
<keyword evidence="1" id="KW-0732">Signal</keyword>
<evidence type="ECO:0000313" key="2">
    <source>
        <dbReference type="EMBL" id="KAK7072673.1"/>
    </source>
</evidence>
<accession>A0AAN8X1R6</accession>
<name>A0AAN8X1R6_HALRR</name>
<feature type="chain" id="PRO_5042970414" evidence="1">
    <location>
        <begin position="21"/>
        <end position="128"/>
    </location>
</feature>
<dbReference type="Proteomes" id="UP001381693">
    <property type="component" value="Unassembled WGS sequence"/>
</dbReference>
<sequence>MKSLVSVTTLVVLSCLAANAEPVPEPEPGHIVGFGGHGFRGGFGRGFGGGFHRGFGGFGGGYGYRGKRNPIAEPEALANPEPEADPGHFGVGFGRFGGGHFGGGFGGFRGGFGEGYGYRGKRIAEAEP</sequence>
<reference evidence="2 3" key="1">
    <citation type="submission" date="2023-11" db="EMBL/GenBank/DDBJ databases">
        <title>Halocaridina rubra genome assembly.</title>
        <authorList>
            <person name="Smith C."/>
        </authorList>
    </citation>
    <scope>NUCLEOTIDE SEQUENCE [LARGE SCALE GENOMIC DNA]</scope>
    <source>
        <strain evidence="2">EP-1</strain>
        <tissue evidence="2">Whole</tissue>
    </source>
</reference>
<gene>
    <name evidence="2" type="ORF">SK128_010510</name>
</gene>
<organism evidence="2 3">
    <name type="scientific">Halocaridina rubra</name>
    <name type="common">Hawaiian red shrimp</name>
    <dbReference type="NCBI Taxonomy" id="373956"/>
    <lineage>
        <taxon>Eukaryota</taxon>
        <taxon>Metazoa</taxon>
        <taxon>Ecdysozoa</taxon>
        <taxon>Arthropoda</taxon>
        <taxon>Crustacea</taxon>
        <taxon>Multicrustacea</taxon>
        <taxon>Malacostraca</taxon>
        <taxon>Eumalacostraca</taxon>
        <taxon>Eucarida</taxon>
        <taxon>Decapoda</taxon>
        <taxon>Pleocyemata</taxon>
        <taxon>Caridea</taxon>
        <taxon>Atyoidea</taxon>
        <taxon>Atyidae</taxon>
        <taxon>Halocaridina</taxon>
    </lineage>
</organism>
<protein>
    <submittedName>
        <fullName evidence="2">Uncharacterized protein</fullName>
    </submittedName>
</protein>